<keyword evidence="1" id="KW-1133">Transmembrane helix</keyword>
<keyword evidence="4" id="KW-1185">Reference proteome</keyword>
<dbReference type="Proteomes" id="UP000183832">
    <property type="component" value="Unassembled WGS sequence"/>
</dbReference>
<gene>
    <name evidence="3" type="ORF">CLUMA_CG013888</name>
</gene>
<feature type="transmembrane region" description="Helical" evidence="1">
    <location>
        <begin position="93"/>
        <end position="120"/>
    </location>
</feature>
<keyword evidence="1" id="KW-0472">Membrane</keyword>
<feature type="signal peptide" evidence="2">
    <location>
        <begin position="1"/>
        <end position="21"/>
    </location>
</feature>
<evidence type="ECO:0000313" key="3">
    <source>
        <dbReference type="EMBL" id="CRL00628.1"/>
    </source>
</evidence>
<protein>
    <submittedName>
        <fullName evidence="3">CLUMA_CG013888, isoform A</fullName>
    </submittedName>
</protein>
<reference evidence="3 4" key="1">
    <citation type="submission" date="2015-04" db="EMBL/GenBank/DDBJ databases">
        <authorList>
            <person name="Syromyatnikov M.Y."/>
            <person name="Popov V.N."/>
        </authorList>
    </citation>
    <scope>NUCLEOTIDE SEQUENCE [LARGE SCALE GENOMIC DNA]</scope>
</reference>
<evidence type="ECO:0000256" key="1">
    <source>
        <dbReference type="SAM" id="Phobius"/>
    </source>
</evidence>
<name>A0A1J1IM38_9DIPT</name>
<dbReference type="AlphaFoldDB" id="A0A1J1IM38"/>
<evidence type="ECO:0000313" key="4">
    <source>
        <dbReference type="Proteomes" id="UP000183832"/>
    </source>
</evidence>
<sequence length="130" mass="14767">MGHVDVVLISCFLFLCSTLNSTHLNRFNGSFACKQLTRNPLEVLINRGRTHKFEHFMGSEVKKRVGNENAADKTSNFNVGLTKHLVQVILVKMFCGLSVAAFIAGFIIWLTFHLIFSFWYELLESRLSLA</sequence>
<evidence type="ECO:0000256" key="2">
    <source>
        <dbReference type="SAM" id="SignalP"/>
    </source>
</evidence>
<feature type="chain" id="PRO_5012791761" evidence="2">
    <location>
        <begin position="22"/>
        <end position="130"/>
    </location>
</feature>
<organism evidence="3 4">
    <name type="scientific">Clunio marinus</name>
    <dbReference type="NCBI Taxonomy" id="568069"/>
    <lineage>
        <taxon>Eukaryota</taxon>
        <taxon>Metazoa</taxon>
        <taxon>Ecdysozoa</taxon>
        <taxon>Arthropoda</taxon>
        <taxon>Hexapoda</taxon>
        <taxon>Insecta</taxon>
        <taxon>Pterygota</taxon>
        <taxon>Neoptera</taxon>
        <taxon>Endopterygota</taxon>
        <taxon>Diptera</taxon>
        <taxon>Nematocera</taxon>
        <taxon>Chironomoidea</taxon>
        <taxon>Chironomidae</taxon>
        <taxon>Clunio</taxon>
    </lineage>
</organism>
<keyword evidence="1" id="KW-0812">Transmembrane</keyword>
<accession>A0A1J1IM38</accession>
<proteinExistence type="predicted"/>
<keyword evidence="2" id="KW-0732">Signal</keyword>
<dbReference type="EMBL" id="CVRI01000054">
    <property type="protein sequence ID" value="CRL00628.1"/>
    <property type="molecule type" value="Genomic_DNA"/>
</dbReference>